<keyword evidence="7 11" id="KW-0067">ATP-binding</keyword>
<dbReference type="PATRIC" id="fig|1298593.3.peg.17"/>
<keyword evidence="4 11" id="KW-0963">Cytoplasm</keyword>
<feature type="domain" description="DALR anticodon binding" evidence="12">
    <location>
        <begin position="597"/>
        <end position="693"/>
    </location>
</feature>
<dbReference type="Proteomes" id="UP000011866">
    <property type="component" value="Chromosome"/>
</dbReference>
<comment type="similarity">
    <text evidence="2 11">Belongs to the class-II aminoacyl-tRNA synthetase family.</text>
</comment>
<proteinExistence type="inferred from homology"/>
<dbReference type="eggNOG" id="COG0751">
    <property type="taxonomic scope" value="Bacteria"/>
</dbReference>
<evidence type="ECO:0000259" key="12">
    <source>
        <dbReference type="SMART" id="SM00836"/>
    </source>
</evidence>
<dbReference type="SMART" id="SM00836">
    <property type="entry name" value="DALR_1"/>
    <property type="match status" value="1"/>
</dbReference>
<dbReference type="KEGG" id="tol:TOL_0019"/>
<dbReference type="SUPFAM" id="SSF109604">
    <property type="entry name" value="HD-domain/PDEase-like"/>
    <property type="match status" value="1"/>
</dbReference>
<gene>
    <name evidence="11" type="primary">glyS</name>
    <name evidence="13" type="ORF">TOL_0019</name>
</gene>
<dbReference type="EMBL" id="HF680312">
    <property type="protein sequence ID" value="CCU70468.1"/>
    <property type="molecule type" value="Genomic_DNA"/>
</dbReference>
<dbReference type="Pfam" id="PF05746">
    <property type="entry name" value="DALR_1"/>
    <property type="match status" value="1"/>
</dbReference>
<reference evidence="13 14" key="1">
    <citation type="journal article" date="2013" name="Genome Announc.">
        <title>Genome Sequence of Thalassolituus oleivorans MIL-1 (DSM 14913T).</title>
        <authorList>
            <person name="Golyshin P.N."/>
            <person name="Werner J."/>
            <person name="Chernikova T.N."/>
            <person name="Tran H."/>
            <person name="Ferrer M."/>
            <person name="Yakimov M.M."/>
            <person name="Teeling H."/>
            <person name="Golyshina O.V."/>
        </authorList>
    </citation>
    <scope>NUCLEOTIDE SEQUENCE [LARGE SCALE GENOMIC DNA]</scope>
    <source>
        <strain evidence="13 14">MIL-1</strain>
    </source>
</reference>
<dbReference type="GO" id="GO:0004814">
    <property type="term" value="F:arginine-tRNA ligase activity"/>
    <property type="evidence" value="ECO:0007669"/>
    <property type="project" value="InterPro"/>
</dbReference>
<dbReference type="GO" id="GO:0005524">
    <property type="term" value="F:ATP binding"/>
    <property type="evidence" value="ECO:0007669"/>
    <property type="project" value="UniProtKB-UniRule"/>
</dbReference>
<dbReference type="GO" id="GO:0006426">
    <property type="term" value="P:glycyl-tRNA aminoacylation"/>
    <property type="evidence" value="ECO:0007669"/>
    <property type="project" value="UniProtKB-UniRule"/>
</dbReference>
<evidence type="ECO:0000256" key="6">
    <source>
        <dbReference type="ARBA" id="ARBA00022741"/>
    </source>
</evidence>
<dbReference type="STRING" id="187493.CN03_00680"/>
<dbReference type="AlphaFoldDB" id="M5DM89"/>
<keyword evidence="8 11" id="KW-0648">Protein biosynthesis</keyword>
<dbReference type="RefSeq" id="WP_015485213.1">
    <property type="nucleotide sequence ID" value="NC_020888.1"/>
</dbReference>
<dbReference type="GeneID" id="79175044"/>
<keyword evidence="14" id="KW-1185">Reference proteome</keyword>
<dbReference type="InterPro" id="IPR015944">
    <property type="entry name" value="Gly-tRNA-synth_bsu"/>
</dbReference>
<keyword evidence="9 11" id="KW-0030">Aminoacyl-tRNA synthetase</keyword>
<dbReference type="PROSITE" id="PS50861">
    <property type="entry name" value="AA_TRNA_LIGASE_II_GLYAB"/>
    <property type="match status" value="1"/>
</dbReference>
<dbReference type="NCBIfam" id="TIGR00211">
    <property type="entry name" value="glyS"/>
    <property type="match status" value="1"/>
</dbReference>
<keyword evidence="6 11" id="KW-0547">Nucleotide-binding</keyword>
<sequence>MSTRDFLVELGTEELPPKALKKLSVAFAAELKDWLDTEDITYGNVEIFAAPRRLAVRISNLAEKGDGGVVEKFGPYSNIAFDANGKPTKAAEGFAKSNGISMDQVSKITDSKGERLYYRVEGHGTITSTTLIAAVDHSLGKLPVPKRMRWGSSRVEFVRPVHWILMLFGNQDIYEANNAQTEQQKEMLGRILGLQPGKTTRGHRFHAPGEIVIEHPSEYQDKLRAAYVMASFSERGTLIKEQVTAEGKKLGGEAVISDDLLDEVTALNEWPVALAGSFDEDFLRVPPEALVSSMKEHQKYFHVMKDGKLLPNFITIANIESKDPQQVISGNEKVIRPRLSDAAFFWDTDRKNPLASRFPKLENVVWVNGLGSTADKTRRISVLASKIAEHIGADVALVQRAAHLCKNDLVSNMVTEFTDLQGLAGKYYAEHDGEPADVAAAMVEQYMPAFAGDALPATQTGTLIALADRLDSLVGLFGTGQLPTGSKDPFALRRASLGVLRLLVEKQINIDLGDLIDWALANEWATELRADTKATLTEYMLDRFSAWYQDENIPTGVFQSVRALGVTNALDINRRVQAVFTFGKLEAAQALAAANKRVSNILAKNGGENVEAKVNAELLQQAEEKALAEQVAAKKAVVEPLLANGDYSAALTELAGLREVVDAFFDNVMVIADDEAVKNNRLALLKQLSGLFMAIADISVL</sequence>
<evidence type="ECO:0000256" key="3">
    <source>
        <dbReference type="ARBA" id="ARBA00011209"/>
    </source>
</evidence>
<comment type="catalytic activity">
    <reaction evidence="10 11">
        <text>tRNA(Gly) + glycine + ATP = glycyl-tRNA(Gly) + AMP + diphosphate</text>
        <dbReference type="Rhea" id="RHEA:16013"/>
        <dbReference type="Rhea" id="RHEA-COMP:9664"/>
        <dbReference type="Rhea" id="RHEA-COMP:9683"/>
        <dbReference type="ChEBI" id="CHEBI:30616"/>
        <dbReference type="ChEBI" id="CHEBI:33019"/>
        <dbReference type="ChEBI" id="CHEBI:57305"/>
        <dbReference type="ChEBI" id="CHEBI:78442"/>
        <dbReference type="ChEBI" id="CHEBI:78522"/>
        <dbReference type="ChEBI" id="CHEBI:456215"/>
        <dbReference type="EC" id="6.1.1.14"/>
    </reaction>
</comment>
<dbReference type="GO" id="GO:0006420">
    <property type="term" value="P:arginyl-tRNA aminoacylation"/>
    <property type="evidence" value="ECO:0007669"/>
    <property type="project" value="InterPro"/>
</dbReference>
<dbReference type="InterPro" id="IPR008909">
    <property type="entry name" value="DALR_anticod-bd"/>
</dbReference>
<comment type="subcellular location">
    <subcellularLocation>
        <location evidence="1 11">Cytoplasm</location>
    </subcellularLocation>
</comment>
<evidence type="ECO:0000256" key="10">
    <source>
        <dbReference type="ARBA" id="ARBA00047937"/>
    </source>
</evidence>
<accession>M5DM89</accession>
<dbReference type="PANTHER" id="PTHR30075">
    <property type="entry name" value="GLYCYL-TRNA SYNTHETASE"/>
    <property type="match status" value="1"/>
</dbReference>
<evidence type="ECO:0000256" key="1">
    <source>
        <dbReference type="ARBA" id="ARBA00004496"/>
    </source>
</evidence>
<dbReference type="GO" id="GO:0005829">
    <property type="term" value="C:cytosol"/>
    <property type="evidence" value="ECO:0007669"/>
    <property type="project" value="TreeGrafter"/>
</dbReference>
<evidence type="ECO:0000256" key="5">
    <source>
        <dbReference type="ARBA" id="ARBA00022598"/>
    </source>
</evidence>
<protein>
    <recommendedName>
        <fullName evidence="11">Glycine--tRNA ligase beta subunit</fullName>
        <ecNumber evidence="11">6.1.1.14</ecNumber>
    </recommendedName>
    <alternativeName>
        <fullName evidence="11">Glycyl-tRNA synthetase beta subunit</fullName>
        <shortName evidence="11">GlyRS</shortName>
    </alternativeName>
</protein>
<evidence type="ECO:0000256" key="8">
    <source>
        <dbReference type="ARBA" id="ARBA00022917"/>
    </source>
</evidence>
<evidence type="ECO:0000256" key="9">
    <source>
        <dbReference type="ARBA" id="ARBA00023146"/>
    </source>
</evidence>
<dbReference type="Gene3D" id="1.10.730.10">
    <property type="entry name" value="Isoleucyl-tRNA Synthetase, Domain 1"/>
    <property type="match status" value="1"/>
</dbReference>
<name>M5DM89_9GAMM</name>
<dbReference type="PRINTS" id="PR01045">
    <property type="entry name" value="TRNASYNTHGB"/>
</dbReference>
<evidence type="ECO:0000256" key="11">
    <source>
        <dbReference type="HAMAP-Rule" id="MF_00255"/>
    </source>
</evidence>
<evidence type="ECO:0000256" key="4">
    <source>
        <dbReference type="ARBA" id="ARBA00022490"/>
    </source>
</evidence>
<dbReference type="HAMAP" id="MF_00255">
    <property type="entry name" value="Gly_tRNA_synth_beta"/>
    <property type="match status" value="1"/>
</dbReference>
<keyword evidence="5 11" id="KW-0436">Ligase</keyword>
<dbReference type="InterPro" id="IPR006194">
    <property type="entry name" value="Gly-tRNA-synth_heterodimer"/>
</dbReference>
<dbReference type="HOGENOM" id="CLU_007220_2_2_6"/>
<dbReference type="PANTHER" id="PTHR30075:SF2">
    <property type="entry name" value="GLYCINE--TRNA LIGASE, CHLOROPLASTIC_MITOCHONDRIAL 2"/>
    <property type="match status" value="1"/>
</dbReference>
<evidence type="ECO:0000313" key="14">
    <source>
        <dbReference type="Proteomes" id="UP000011866"/>
    </source>
</evidence>
<dbReference type="Pfam" id="PF02092">
    <property type="entry name" value="tRNA_synt_2f"/>
    <property type="match status" value="1"/>
</dbReference>
<comment type="subunit">
    <text evidence="3 11">Tetramer of two alpha and two beta subunits.</text>
</comment>
<evidence type="ECO:0000256" key="2">
    <source>
        <dbReference type="ARBA" id="ARBA00008226"/>
    </source>
</evidence>
<dbReference type="GO" id="GO:0004820">
    <property type="term" value="F:glycine-tRNA ligase activity"/>
    <property type="evidence" value="ECO:0007669"/>
    <property type="project" value="UniProtKB-UniRule"/>
</dbReference>
<evidence type="ECO:0000313" key="13">
    <source>
        <dbReference type="EMBL" id="CCU70468.1"/>
    </source>
</evidence>
<evidence type="ECO:0000256" key="7">
    <source>
        <dbReference type="ARBA" id="ARBA00022840"/>
    </source>
</evidence>
<dbReference type="EC" id="6.1.1.14" evidence="11"/>
<organism evidence="13 14">
    <name type="scientific">Thalassolituus oleivorans MIL-1</name>
    <dbReference type="NCBI Taxonomy" id="1298593"/>
    <lineage>
        <taxon>Bacteria</taxon>
        <taxon>Pseudomonadati</taxon>
        <taxon>Pseudomonadota</taxon>
        <taxon>Gammaproteobacteria</taxon>
        <taxon>Oceanospirillales</taxon>
        <taxon>Oceanospirillaceae</taxon>
        <taxon>Thalassolituus</taxon>
    </lineage>
</organism>